<dbReference type="PANTHER" id="PTHR45832:SF22">
    <property type="entry name" value="SERINE_THREONINE-PROTEIN KINASE SAMKA-RELATED"/>
    <property type="match status" value="1"/>
</dbReference>
<dbReference type="InterPro" id="IPR011009">
    <property type="entry name" value="Kinase-like_dom_sf"/>
</dbReference>
<feature type="region of interest" description="Disordered" evidence="4">
    <location>
        <begin position="154"/>
        <end position="240"/>
    </location>
</feature>
<feature type="region of interest" description="Disordered" evidence="4">
    <location>
        <begin position="1"/>
        <end position="91"/>
    </location>
</feature>
<dbReference type="InterPro" id="IPR020635">
    <property type="entry name" value="Tyr_kinase_cat_dom"/>
</dbReference>
<evidence type="ECO:0000313" key="7">
    <source>
        <dbReference type="Proteomes" id="UP000186601"/>
    </source>
</evidence>
<feature type="domain" description="Protein kinase" evidence="5">
    <location>
        <begin position="521"/>
        <end position="800"/>
    </location>
</feature>
<dbReference type="Gene3D" id="3.30.200.20">
    <property type="entry name" value="Phosphorylase Kinase, domain 1"/>
    <property type="match status" value="1"/>
</dbReference>
<protein>
    <recommendedName>
        <fullName evidence="5">Protein kinase domain-containing protein</fullName>
    </recommendedName>
</protein>
<comment type="similarity">
    <text evidence="1">Belongs to the protein kinase superfamily. STE Ser/Thr protein kinase family. STE20 subfamily.</text>
</comment>
<dbReference type="STRING" id="98765.A0A2R6S4V5"/>
<gene>
    <name evidence="6" type="ORF">PHLCEN_2v887</name>
</gene>
<dbReference type="PROSITE" id="PS50011">
    <property type="entry name" value="PROTEIN_KINASE_DOM"/>
    <property type="match status" value="1"/>
</dbReference>
<evidence type="ECO:0000256" key="3">
    <source>
        <dbReference type="ARBA" id="ARBA00022840"/>
    </source>
</evidence>
<evidence type="ECO:0000256" key="2">
    <source>
        <dbReference type="ARBA" id="ARBA00022741"/>
    </source>
</evidence>
<dbReference type="OrthoDB" id="248923at2759"/>
<keyword evidence="3" id="KW-0067">ATP-binding</keyword>
<sequence>MSEVSLSSYITSRTMVRSPDVMSQFSHRTTPSPIPQAGPSRLLPPLSKDRPPQTPTKRSYHVTNESASIIHSPPPAYRSPQKESALGDVDEDLVLPPAMVNTEDEPEEPEEESDLHALTSSRLSVLPPRLSLHQDTLSDLSNWSESLFSIIPSTPPKPGILENSNHAPPPPPPPPGSSNITPKRSNNRRTSVIPAHATSNSSSHIRQRQLQKPIPLQVRDERLTLPPSPGPPSMLSSSASSSPLWHEVYNLVSSPGPGSTSPGPSPLFTPSTPGPVISPVTSDESAHDNDELQVDFSRDKENRDSNMSTMTVTPATIVRRVSVVRRVRANVIQSPPRDADLQMPVPNISSASSDDVDDKESIRSARSNSPVSTDSNSSESSVANSTTTCATGSGSFDSRPQTLTLKETQKWKASGLLTSKSDEMPYVESSPQPSPLVGHFDHTIITTAAIRDYRDNEPVLARPSIVIDNIATELEEPSPWSAASTVPSPSTPAQRYPGWVTAVVRPLKKFINERLDPNDIFTELQEIAEGDSGSVYSARVVASPSEDGDTTFVAIKQVALLPSGSQKLVDLERELKLMKQLHHPQILSMDELYVDLVDDALWIRMELMDRSLADVLNLVDEGVEVLETHIAQFASDVSLLFLLLLPTHPVSRIQALKALSYLQIQEIAHRDIRSDNLLINGAGVVKLADFSHAVKVTRTNPMRSDPAGVIFWQAPEMRSAPYNALKVDVWGLGATAWELAQAAPPFAEATGASQLAERWPPLDQPADYSRSFHDFLQLCSEPSSSRPDPDDLLNVRQLRVRA</sequence>
<dbReference type="EMBL" id="MLYV02000069">
    <property type="protein sequence ID" value="PSS37249.1"/>
    <property type="molecule type" value="Genomic_DNA"/>
</dbReference>
<keyword evidence="2" id="KW-0547">Nucleotide-binding</keyword>
<feature type="compositionally biased region" description="Polar residues" evidence="4">
    <location>
        <begin position="177"/>
        <end position="190"/>
    </location>
</feature>
<name>A0A2R6S4V5_9APHY</name>
<dbReference type="Gene3D" id="1.10.510.10">
    <property type="entry name" value="Transferase(Phosphotransferase) domain 1"/>
    <property type="match status" value="1"/>
</dbReference>
<feature type="compositionally biased region" description="Polar residues" evidence="4">
    <location>
        <begin position="197"/>
        <end position="210"/>
    </location>
</feature>
<dbReference type="InterPro" id="IPR051931">
    <property type="entry name" value="PAK3-like"/>
</dbReference>
<evidence type="ECO:0000256" key="4">
    <source>
        <dbReference type="SAM" id="MobiDB-lite"/>
    </source>
</evidence>
<dbReference type="Pfam" id="PF00069">
    <property type="entry name" value="Pkinase"/>
    <property type="match status" value="1"/>
</dbReference>
<evidence type="ECO:0000259" key="5">
    <source>
        <dbReference type="PROSITE" id="PS50011"/>
    </source>
</evidence>
<dbReference type="InterPro" id="IPR000719">
    <property type="entry name" value="Prot_kinase_dom"/>
</dbReference>
<keyword evidence="7" id="KW-1185">Reference proteome</keyword>
<accession>A0A2R6S4V5</accession>
<proteinExistence type="inferred from homology"/>
<feature type="compositionally biased region" description="Polar residues" evidence="4">
    <location>
        <begin position="55"/>
        <end position="69"/>
    </location>
</feature>
<feature type="compositionally biased region" description="Pro residues" evidence="4">
    <location>
        <begin position="167"/>
        <end position="176"/>
    </location>
</feature>
<feature type="compositionally biased region" description="Polar residues" evidence="4">
    <location>
        <begin position="389"/>
        <end position="402"/>
    </location>
</feature>
<dbReference type="GO" id="GO:0004713">
    <property type="term" value="F:protein tyrosine kinase activity"/>
    <property type="evidence" value="ECO:0007669"/>
    <property type="project" value="InterPro"/>
</dbReference>
<dbReference type="GO" id="GO:0005524">
    <property type="term" value="F:ATP binding"/>
    <property type="evidence" value="ECO:0007669"/>
    <property type="project" value="UniProtKB-KW"/>
</dbReference>
<dbReference type="Proteomes" id="UP000186601">
    <property type="component" value="Unassembled WGS sequence"/>
</dbReference>
<feature type="region of interest" description="Disordered" evidence="4">
    <location>
        <begin position="255"/>
        <end position="274"/>
    </location>
</feature>
<reference evidence="6 7" key="1">
    <citation type="submission" date="2018-02" db="EMBL/GenBank/DDBJ databases">
        <title>Genome sequence of the basidiomycete white-rot fungus Phlebia centrifuga.</title>
        <authorList>
            <person name="Granchi Z."/>
            <person name="Peng M."/>
            <person name="de Vries R.P."/>
            <person name="Hilden K."/>
            <person name="Makela M.R."/>
            <person name="Grigoriev I."/>
            <person name="Riley R."/>
        </authorList>
    </citation>
    <scope>NUCLEOTIDE SEQUENCE [LARGE SCALE GENOMIC DNA]</scope>
    <source>
        <strain evidence="6 7">FBCC195</strain>
    </source>
</reference>
<evidence type="ECO:0000313" key="6">
    <source>
        <dbReference type="EMBL" id="PSS37249.1"/>
    </source>
</evidence>
<dbReference type="SMART" id="SM00219">
    <property type="entry name" value="TyrKc"/>
    <property type="match status" value="1"/>
</dbReference>
<feature type="compositionally biased region" description="Low complexity" evidence="4">
    <location>
        <begin position="367"/>
        <end position="388"/>
    </location>
</feature>
<dbReference type="PANTHER" id="PTHR45832">
    <property type="entry name" value="SERINE/THREONINE-PROTEIN KINASE SAMKA-RELATED-RELATED"/>
    <property type="match status" value="1"/>
</dbReference>
<comment type="caution">
    <text evidence="6">The sequence shown here is derived from an EMBL/GenBank/DDBJ whole genome shotgun (WGS) entry which is preliminary data.</text>
</comment>
<dbReference type="AlphaFoldDB" id="A0A2R6S4V5"/>
<dbReference type="SUPFAM" id="SSF56112">
    <property type="entry name" value="Protein kinase-like (PK-like)"/>
    <property type="match status" value="1"/>
</dbReference>
<feature type="compositionally biased region" description="Polar residues" evidence="4">
    <location>
        <begin position="1"/>
        <end position="31"/>
    </location>
</feature>
<evidence type="ECO:0000256" key="1">
    <source>
        <dbReference type="ARBA" id="ARBA00008874"/>
    </source>
</evidence>
<feature type="region of interest" description="Disordered" evidence="4">
    <location>
        <begin position="335"/>
        <end position="402"/>
    </location>
</feature>
<organism evidence="6 7">
    <name type="scientific">Hermanssonia centrifuga</name>
    <dbReference type="NCBI Taxonomy" id="98765"/>
    <lineage>
        <taxon>Eukaryota</taxon>
        <taxon>Fungi</taxon>
        <taxon>Dikarya</taxon>
        <taxon>Basidiomycota</taxon>
        <taxon>Agaricomycotina</taxon>
        <taxon>Agaricomycetes</taxon>
        <taxon>Polyporales</taxon>
        <taxon>Meruliaceae</taxon>
        <taxon>Hermanssonia</taxon>
    </lineage>
</organism>